<protein>
    <submittedName>
        <fullName evidence="1">Uncharacterized protein</fullName>
    </submittedName>
</protein>
<proteinExistence type="predicted"/>
<sequence length="43" mass="5006">MKKLLLLLVILFSSFETFASSYVGCEVSNDQKDWKTQKNMFSK</sequence>
<dbReference type="EMBL" id="UINC01212879">
    <property type="protein sequence ID" value="SVE37399.1"/>
    <property type="molecule type" value="Genomic_DNA"/>
</dbReference>
<evidence type="ECO:0000313" key="1">
    <source>
        <dbReference type="EMBL" id="SVE37399.1"/>
    </source>
</evidence>
<feature type="non-terminal residue" evidence="1">
    <location>
        <position position="43"/>
    </location>
</feature>
<accession>A0A383CZF2</accession>
<gene>
    <name evidence="1" type="ORF">METZ01_LOCUS490253</name>
</gene>
<reference evidence="1" key="1">
    <citation type="submission" date="2018-05" db="EMBL/GenBank/DDBJ databases">
        <authorList>
            <person name="Lanie J.A."/>
            <person name="Ng W.-L."/>
            <person name="Kazmierczak K.M."/>
            <person name="Andrzejewski T.M."/>
            <person name="Davidsen T.M."/>
            <person name="Wayne K.J."/>
            <person name="Tettelin H."/>
            <person name="Glass J.I."/>
            <person name="Rusch D."/>
            <person name="Podicherti R."/>
            <person name="Tsui H.-C.T."/>
            <person name="Winkler M.E."/>
        </authorList>
    </citation>
    <scope>NUCLEOTIDE SEQUENCE</scope>
</reference>
<name>A0A383CZF2_9ZZZZ</name>
<organism evidence="1">
    <name type="scientific">marine metagenome</name>
    <dbReference type="NCBI Taxonomy" id="408172"/>
    <lineage>
        <taxon>unclassified sequences</taxon>
        <taxon>metagenomes</taxon>
        <taxon>ecological metagenomes</taxon>
    </lineage>
</organism>
<dbReference type="AlphaFoldDB" id="A0A383CZF2"/>